<evidence type="ECO:0000313" key="4">
    <source>
        <dbReference type="EMBL" id="GMT04504.1"/>
    </source>
</evidence>
<sequence length="412" mass="45638">MADVAIEYDNPYAVFVPGYEVTGTVVMAVREPVKANSVLISVHGEAHTHWTIQEARTRMVTRTNAQGHHHTVSETYYVSVPYSGCTPYVDGSAIVWTPPSGLSTDHIPAGNYRFPFRFLLPVNCPVSFEGGYGYIRYYCKARIDRPWYKFDKTTKRVFTVIPPSDLNYIPNANSPLQISQTKETGVLFFKNGKINVTVKLPKGGFVPGEAIALEADIVNYSSQKIKNIRVKIVQCSHYIAYRGSEVVQPGTIPVGGLMRSPARREDHREVFRSEEKVEILKGATEKWTRMVPIPPTVASFNNCPIITVEYFLKMKVTTSGAVSTTISAQLPIIIGTIPIRQISVPPPPPPQPGGAPLYPQIPESSDAPPSYAECVFGAGKVKDQDETDEFTPRYPCYPNITPSAPPEEIEKM</sequence>
<dbReference type="SMART" id="SM01017">
    <property type="entry name" value="Arrestin_C"/>
    <property type="match status" value="1"/>
</dbReference>
<dbReference type="InterPro" id="IPR014752">
    <property type="entry name" value="Arrestin-like_C"/>
</dbReference>
<dbReference type="EMBL" id="BTSX01000006">
    <property type="protein sequence ID" value="GMT04504.1"/>
    <property type="molecule type" value="Genomic_DNA"/>
</dbReference>
<feature type="domain" description="Arrestin C-terminal-like" evidence="3">
    <location>
        <begin position="190"/>
        <end position="339"/>
    </location>
</feature>
<dbReference type="SUPFAM" id="SSF81296">
    <property type="entry name" value="E set domains"/>
    <property type="match status" value="2"/>
</dbReference>
<reference evidence="4" key="1">
    <citation type="submission" date="2023-10" db="EMBL/GenBank/DDBJ databases">
        <title>Genome assembly of Pristionchus species.</title>
        <authorList>
            <person name="Yoshida K."/>
            <person name="Sommer R.J."/>
        </authorList>
    </citation>
    <scope>NUCLEOTIDE SEQUENCE</scope>
    <source>
        <strain evidence="4">RS0144</strain>
    </source>
</reference>
<evidence type="ECO:0000259" key="3">
    <source>
        <dbReference type="SMART" id="SM01017"/>
    </source>
</evidence>
<feature type="region of interest" description="Disordered" evidence="2">
    <location>
        <begin position="382"/>
        <end position="412"/>
    </location>
</feature>
<dbReference type="Proteomes" id="UP001432027">
    <property type="component" value="Unassembled WGS sequence"/>
</dbReference>
<dbReference type="PANTHER" id="PTHR11188">
    <property type="entry name" value="ARRESTIN DOMAIN CONTAINING PROTEIN"/>
    <property type="match status" value="1"/>
</dbReference>
<dbReference type="InterPro" id="IPR014756">
    <property type="entry name" value="Ig_E-set"/>
</dbReference>
<accession>A0AAV5UC46</accession>
<dbReference type="Pfam" id="PF00339">
    <property type="entry name" value="Arrestin_N"/>
    <property type="match status" value="1"/>
</dbReference>
<evidence type="ECO:0000313" key="5">
    <source>
        <dbReference type="Proteomes" id="UP001432027"/>
    </source>
</evidence>
<dbReference type="Gene3D" id="2.60.40.640">
    <property type="match status" value="2"/>
</dbReference>
<keyword evidence="5" id="KW-1185">Reference proteome</keyword>
<organism evidence="4 5">
    <name type="scientific">Pristionchus entomophagus</name>
    <dbReference type="NCBI Taxonomy" id="358040"/>
    <lineage>
        <taxon>Eukaryota</taxon>
        <taxon>Metazoa</taxon>
        <taxon>Ecdysozoa</taxon>
        <taxon>Nematoda</taxon>
        <taxon>Chromadorea</taxon>
        <taxon>Rhabditida</taxon>
        <taxon>Rhabditina</taxon>
        <taxon>Diplogasteromorpha</taxon>
        <taxon>Diplogasteroidea</taxon>
        <taxon>Neodiplogasteridae</taxon>
        <taxon>Pristionchus</taxon>
    </lineage>
</organism>
<gene>
    <name evidence="4" type="ORF">PENTCL1PPCAC_26678</name>
</gene>
<dbReference type="AlphaFoldDB" id="A0AAV5UC46"/>
<comment type="caution">
    <text evidence="4">The sequence shown here is derived from an EMBL/GenBank/DDBJ whole genome shotgun (WGS) entry which is preliminary data.</text>
</comment>
<dbReference type="InterPro" id="IPR011022">
    <property type="entry name" value="Arrestin_C-like"/>
</dbReference>
<feature type="region of interest" description="Disordered" evidence="2">
    <location>
        <begin position="345"/>
        <end position="370"/>
    </location>
</feature>
<evidence type="ECO:0000256" key="1">
    <source>
        <dbReference type="ARBA" id="ARBA00005298"/>
    </source>
</evidence>
<dbReference type="GO" id="GO:0015031">
    <property type="term" value="P:protein transport"/>
    <property type="evidence" value="ECO:0007669"/>
    <property type="project" value="TreeGrafter"/>
</dbReference>
<protein>
    <recommendedName>
        <fullName evidence="3">Arrestin C-terminal-like domain-containing protein</fullName>
    </recommendedName>
</protein>
<evidence type="ECO:0000256" key="2">
    <source>
        <dbReference type="SAM" id="MobiDB-lite"/>
    </source>
</evidence>
<dbReference type="InterPro" id="IPR011021">
    <property type="entry name" value="Arrestin-like_N"/>
</dbReference>
<dbReference type="Pfam" id="PF02752">
    <property type="entry name" value="Arrestin_C"/>
    <property type="match status" value="1"/>
</dbReference>
<comment type="similarity">
    <text evidence="1">Belongs to the arrestin family.</text>
</comment>
<dbReference type="GO" id="GO:0005737">
    <property type="term" value="C:cytoplasm"/>
    <property type="evidence" value="ECO:0007669"/>
    <property type="project" value="TreeGrafter"/>
</dbReference>
<dbReference type="InterPro" id="IPR050357">
    <property type="entry name" value="Arrestin_domain-protein"/>
</dbReference>
<name>A0AAV5UC46_9BILA</name>
<proteinExistence type="inferred from homology"/>
<dbReference type="PANTHER" id="PTHR11188:SF175">
    <property type="entry name" value="ARRESTIN C-TERMINAL-LIKE DOMAIN-CONTAINING PROTEIN"/>
    <property type="match status" value="1"/>
</dbReference>